<dbReference type="AlphaFoldDB" id="A0A9X1IFQ6"/>
<comment type="caution">
    <text evidence="7">The sequence shown here is derived from an EMBL/GenBank/DDBJ whole genome shotgun (WGS) entry which is preliminary data.</text>
</comment>
<dbReference type="GO" id="GO:0005886">
    <property type="term" value="C:plasma membrane"/>
    <property type="evidence" value="ECO:0007669"/>
    <property type="project" value="TreeGrafter"/>
</dbReference>
<keyword evidence="3 5" id="KW-0472">Membrane</keyword>
<feature type="transmembrane region" description="Helical" evidence="5">
    <location>
        <begin position="20"/>
        <end position="41"/>
    </location>
</feature>
<feature type="transmembrane region" description="Helical" evidence="5">
    <location>
        <begin position="211"/>
        <end position="234"/>
    </location>
</feature>
<protein>
    <submittedName>
        <fullName evidence="7">MFS transporter</fullName>
    </submittedName>
</protein>
<dbReference type="InterPro" id="IPR036259">
    <property type="entry name" value="MFS_trans_sf"/>
</dbReference>
<evidence type="ECO:0000256" key="4">
    <source>
        <dbReference type="SAM" id="MobiDB-lite"/>
    </source>
</evidence>
<sequence length="457" mass="46533">MSGSAERVPGAVPPGTLRPVAALLAGVALAMAGNGPLTTLLSLRLEAADTARLAIGTIMAAYFAGLTLGSLLAYRLVLQVGHIRTFAAFASVLSATALAYPLLPHPLAWAALRLAEGFCMAGVFICVESWLNDRSGPATRGKILAAYMICLYLGQAAGQFLLGLGDGPGAFRVFILVSILLSLSVLPVALTRMTPPQLPEVASLSARRLYAASPLGVVGTVASGLVLGAIYPLGPVFARDAAGFDAAGTALFMSVVISGGVLLQWPLGRLSDAFDRRLVTLATLAALTLAGAAVPLAAQHGQAALLGAAALFGGFAFALYPLCVAHTNDHLPREERIAASGGLVLAFSAGATLGPRAASAAMSILGSAGLFAFTACIGAAGFLFGLWRLRVRGPVPSEQQGPFLALPRTTPAAAALHPEVPPDAARGGRQAEAEDGHLRRHATDGRPAKAGPDHAAA</sequence>
<dbReference type="GO" id="GO:0022857">
    <property type="term" value="F:transmembrane transporter activity"/>
    <property type="evidence" value="ECO:0007669"/>
    <property type="project" value="InterPro"/>
</dbReference>
<feature type="compositionally biased region" description="Basic and acidic residues" evidence="4">
    <location>
        <begin position="429"/>
        <end position="447"/>
    </location>
</feature>
<dbReference type="SUPFAM" id="SSF103473">
    <property type="entry name" value="MFS general substrate transporter"/>
    <property type="match status" value="1"/>
</dbReference>
<dbReference type="PANTHER" id="PTHR23521:SF3">
    <property type="entry name" value="MFS TRANSPORTER"/>
    <property type="match status" value="1"/>
</dbReference>
<evidence type="ECO:0000313" key="8">
    <source>
        <dbReference type="Proteomes" id="UP001139311"/>
    </source>
</evidence>
<feature type="transmembrane region" description="Helical" evidence="5">
    <location>
        <begin position="246"/>
        <end position="266"/>
    </location>
</feature>
<evidence type="ECO:0000256" key="1">
    <source>
        <dbReference type="ARBA" id="ARBA00022692"/>
    </source>
</evidence>
<accession>A0A9X1IFQ6</accession>
<organism evidence="7 8">
    <name type="scientific">Roseicella aerolata</name>
    <dbReference type="NCBI Taxonomy" id="2883479"/>
    <lineage>
        <taxon>Bacteria</taxon>
        <taxon>Pseudomonadati</taxon>
        <taxon>Pseudomonadota</taxon>
        <taxon>Alphaproteobacteria</taxon>
        <taxon>Acetobacterales</taxon>
        <taxon>Roseomonadaceae</taxon>
        <taxon>Roseicella</taxon>
    </lineage>
</organism>
<feature type="transmembrane region" description="Helical" evidence="5">
    <location>
        <begin position="278"/>
        <end position="298"/>
    </location>
</feature>
<feature type="transmembrane region" description="Helical" evidence="5">
    <location>
        <begin position="364"/>
        <end position="387"/>
    </location>
</feature>
<gene>
    <name evidence="7" type="ORF">LHA35_16585</name>
</gene>
<dbReference type="InterPro" id="IPR011701">
    <property type="entry name" value="MFS"/>
</dbReference>
<keyword evidence="8" id="KW-1185">Reference proteome</keyword>
<dbReference type="RefSeq" id="WP_226609955.1">
    <property type="nucleotide sequence ID" value="NZ_JAJAQI010000025.1"/>
</dbReference>
<feature type="transmembrane region" description="Helical" evidence="5">
    <location>
        <begin position="143"/>
        <end position="164"/>
    </location>
</feature>
<dbReference type="EMBL" id="JAJAQI010000025">
    <property type="protein sequence ID" value="MCB4823351.1"/>
    <property type="molecule type" value="Genomic_DNA"/>
</dbReference>
<feature type="transmembrane region" description="Helical" evidence="5">
    <location>
        <begin position="53"/>
        <end position="74"/>
    </location>
</feature>
<dbReference type="Gene3D" id="1.20.1250.20">
    <property type="entry name" value="MFS general substrate transporter like domains"/>
    <property type="match status" value="2"/>
</dbReference>
<dbReference type="Proteomes" id="UP001139311">
    <property type="component" value="Unassembled WGS sequence"/>
</dbReference>
<dbReference type="CDD" id="cd17477">
    <property type="entry name" value="MFS_YcaD_like"/>
    <property type="match status" value="1"/>
</dbReference>
<feature type="transmembrane region" description="Helical" evidence="5">
    <location>
        <begin position="109"/>
        <end position="131"/>
    </location>
</feature>
<evidence type="ECO:0000256" key="5">
    <source>
        <dbReference type="SAM" id="Phobius"/>
    </source>
</evidence>
<feature type="transmembrane region" description="Helical" evidence="5">
    <location>
        <begin position="337"/>
        <end position="358"/>
    </location>
</feature>
<feature type="transmembrane region" description="Helical" evidence="5">
    <location>
        <begin position="86"/>
        <end position="103"/>
    </location>
</feature>
<name>A0A9X1IFQ6_9PROT</name>
<dbReference type="InterPro" id="IPR020846">
    <property type="entry name" value="MFS_dom"/>
</dbReference>
<dbReference type="Pfam" id="PF07690">
    <property type="entry name" value="MFS_1"/>
    <property type="match status" value="1"/>
</dbReference>
<keyword evidence="2 5" id="KW-1133">Transmembrane helix</keyword>
<dbReference type="InterPro" id="IPR047200">
    <property type="entry name" value="MFS_YcaD-like"/>
</dbReference>
<feature type="transmembrane region" description="Helical" evidence="5">
    <location>
        <begin position="304"/>
        <end position="325"/>
    </location>
</feature>
<reference evidence="7" key="1">
    <citation type="submission" date="2021-10" db="EMBL/GenBank/DDBJ databases">
        <title>Roseicella aerolatum sp. nov., isolated from aerosols of e-waste dismantling site.</title>
        <authorList>
            <person name="Qin T."/>
        </authorList>
    </citation>
    <scope>NUCLEOTIDE SEQUENCE</scope>
    <source>
        <strain evidence="7">GB24</strain>
    </source>
</reference>
<evidence type="ECO:0000259" key="6">
    <source>
        <dbReference type="PROSITE" id="PS50850"/>
    </source>
</evidence>
<dbReference type="PROSITE" id="PS50850">
    <property type="entry name" value="MFS"/>
    <property type="match status" value="1"/>
</dbReference>
<feature type="transmembrane region" description="Helical" evidence="5">
    <location>
        <begin position="170"/>
        <end position="190"/>
    </location>
</feature>
<evidence type="ECO:0000256" key="2">
    <source>
        <dbReference type="ARBA" id="ARBA00022989"/>
    </source>
</evidence>
<feature type="region of interest" description="Disordered" evidence="4">
    <location>
        <begin position="414"/>
        <end position="457"/>
    </location>
</feature>
<dbReference type="PANTHER" id="PTHR23521">
    <property type="entry name" value="TRANSPORTER MFS SUPERFAMILY"/>
    <property type="match status" value="1"/>
</dbReference>
<evidence type="ECO:0000256" key="3">
    <source>
        <dbReference type="ARBA" id="ARBA00023136"/>
    </source>
</evidence>
<proteinExistence type="predicted"/>
<feature type="domain" description="Major facilitator superfamily (MFS) profile" evidence="6">
    <location>
        <begin position="14"/>
        <end position="393"/>
    </location>
</feature>
<evidence type="ECO:0000313" key="7">
    <source>
        <dbReference type="EMBL" id="MCB4823351.1"/>
    </source>
</evidence>
<keyword evidence="1 5" id="KW-0812">Transmembrane</keyword>